<evidence type="ECO:0000256" key="4">
    <source>
        <dbReference type="ARBA" id="ARBA00023125"/>
    </source>
</evidence>
<evidence type="ECO:0000256" key="1">
    <source>
        <dbReference type="ARBA" id="ARBA00004049"/>
    </source>
</evidence>
<dbReference type="PANTHER" id="PTHR46373">
    <property type="entry name" value="PROTEIN RKD4"/>
    <property type="match status" value="1"/>
</dbReference>
<evidence type="ECO:0000313" key="11">
    <source>
        <dbReference type="Proteomes" id="UP000243975"/>
    </source>
</evidence>
<dbReference type="STRING" id="59895.A0A103YC87"/>
<feature type="region of interest" description="Disordered" evidence="8">
    <location>
        <begin position="148"/>
        <end position="167"/>
    </location>
</feature>
<keyword evidence="2" id="KW-0805">Transcription regulation</keyword>
<evidence type="ECO:0000256" key="8">
    <source>
        <dbReference type="SAM" id="MobiDB-lite"/>
    </source>
</evidence>
<evidence type="ECO:0000313" key="10">
    <source>
        <dbReference type="EMBL" id="KVI06425.1"/>
    </source>
</evidence>
<dbReference type="InterPro" id="IPR003035">
    <property type="entry name" value="RWP-RK_dom"/>
</dbReference>
<evidence type="ECO:0000256" key="3">
    <source>
        <dbReference type="ARBA" id="ARBA00023054"/>
    </source>
</evidence>
<protein>
    <submittedName>
        <fullName evidence="10">Plant regulator RWP-RK</fullName>
    </submittedName>
</protein>
<comment type="function">
    <text evidence="1">Putative transcription factor.</text>
</comment>
<dbReference type="GO" id="GO:0003677">
    <property type="term" value="F:DNA binding"/>
    <property type="evidence" value="ECO:0007669"/>
    <property type="project" value="UniProtKB-KW"/>
</dbReference>
<evidence type="ECO:0000259" key="9">
    <source>
        <dbReference type="PROSITE" id="PS51519"/>
    </source>
</evidence>
<evidence type="ECO:0000256" key="2">
    <source>
        <dbReference type="ARBA" id="ARBA00023015"/>
    </source>
</evidence>
<evidence type="ECO:0000256" key="5">
    <source>
        <dbReference type="ARBA" id="ARBA00023163"/>
    </source>
</evidence>
<keyword evidence="3 7" id="KW-0175">Coiled coil</keyword>
<dbReference type="OrthoDB" id="6270329at2759"/>
<dbReference type="AlphaFoldDB" id="A0A103YC87"/>
<keyword evidence="5" id="KW-0804">Transcription</keyword>
<proteinExistence type="predicted"/>
<keyword evidence="6" id="KW-0539">Nucleus</keyword>
<gene>
    <name evidence="10" type="ORF">Ccrd_015248</name>
</gene>
<evidence type="ECO:0000256" key="7">
    <source>
        <dbReference type="SAM" id="Coils"/>
    </source>
</evidence>
<reference evidence="10 11" key="1">
    <citation type="journal article" date="2016" name="Sci. Rep.">
        <title>The genome sequence of the outbreeding globe artichoke constructed de novo incorporating a phase-aware low-pass sequencing strategy of F1 progeny.</title>
        <authorList>
            <person name="Scaglione D."/>
            <person name="Reyes-Chin-Wo S."/>
            <person name="Acquadro A."/>
            <person name="Froenicke L."/>
            <person name="Portis E."/>
            <person name="Beitel C."/>
            <person name="Tirone M."/>
            <person name="Mauro R."/>
            <person name="Lo Monaco A."/>
            <person name="Mauromicale G."/>
            <person name="Faccioli P."/>
            <person name="Cattivelli L."/>
            <person name="Rieseberg L."/>
            <person name="Michelmore R."/>
            <person name="Lanteri S."/>
        </authorList>
    </citation>
    <scope>NUCLEOTIDE SEQUENCE [LARGE SCALE GENOMIC DNA]</scope>
    <source>
        <strain evidence="10">2C</strain>
    </source>
</reference>
<evidence type="ECO:0000256" key="6">
    <source>
        <dbReference type="ARBA" id="ARBA00023242"/>
    </source>
</evidence>
<organism evidence="10 11">
    <name type="scientific">Cynara cardunculus var. scolymus</name>
    <name type="common">Globe artichoke</name>
    <name type="synonym">Cynara scolymus</name>
    <dbReference type="NCBI Taxonomy" id="59895"/>
    <lineage>
        <taxon>Eukaryota</taxon>
        <taxon>Viridiplantae</taxon>
        <taxon>Streptophyta</taxon>
        <taxon>Embryophyta</taxon>
        <taxon>Tracheophyta</taxon>
        <taxon>Spermatophyta</taxon>
        <taxon>Magnoliopsida</taxon>
        <taxon>eudicotyledons</taxon>
        <taxon>Gunneridae</taxon>
        <taxon>Pentapetalae</taxon>
        <taxon>asterids</taxon>
        <taxon>campanulids</taxon>
        <taxon>Asterales</taxon>
        <taxon>Asteraceae</taxon>
        <taxon>Carduoideae</taxon>
        <taxon>Cardueae</taxon>
        <taxon>Carduinae</taxon>
        <taxon>Cynara</taxon>
    </lineage>
</organism>
<dbReference type="InterPro" id="IPR044607">
    <property type="entry name" value="RKD-like"/>
</dbReference>
<keyword evidence="11" id="KW-1185">Reference proteome</keyword>
<dbReference type="PANTHER" id="PTHR46373:SF20">
    <property type="entry name" value="PROTEIN RKD1"/>
    <property type="match status" value="1"/>
</dbReference>
<comment type="caution">
    <text evidence="10">The sequence shown here is derived from an EMBL/GenBank/DDBJ whole genome shotgun (WGS) entry which is preliminary data.</text>
</comment>
<dbReference type="PROSITE" id="PS51519">
    <property type="entry name" value="RWP_RK"/>
    <property type="match status" value="1"/>
</dbReference>
<feature type="domain" description="RWP-RK" evidence="9">
    <location>
        <begin position="145"/>
        <end position="239"/>
    </location>
</feature>
<dbReference type="Pfam" id="PF02042">
    <property type="entry name" value="RWP-RK"/>
    <property type="match status" value="1"/>
</dbReference>
<dbReference type="OMA" id="NDNEAMK"/>
<keyword evidence="4" id="KW-0238">DNA-binding</keyword>
<dbReference type="GO" id="GO:0003700">
    <property type="term" value="F:DNA-binding transcription factor activity"/>
    <property type="evidence" value="ECO:0007669"/>
    <property type="project" value="InterPro"/>
</dbReference>
<dbReference type="EMBL" id="LEKV01001830">
    <property type="protein sequence ID" value="KVI06425.1"/>
    <property type="molecule type" value="Genomic_DNA"/>
</dbReference>
<sequence>MESRNSMRSWSVHEVNSAEEEDVFSFPHQMPPLDFGFPEVGCNGYDLLPIPLDQHQNGFEDPVTCALGDDLVNVFGINNELISNQNQETPMVNSCGFSDQNQPLMITSTDEENSGKIMKNKMMNDNEAMKVEEMLELEMEVAVIRNPKESEKERVDHNGNGSGSSYTSKIMLSRETISQYFYMPITQAAKELNVGLTLLKKRCRELGIRRWPHRKLMSLQTLINNVQQELGKDTGEREEEKLREAVMILEKERRMMEEIPDLQLEHNTKRLRQACFKANYKRRRTSTLISATAQRQSLSSCPTTNCSINPAGYGLLDDDSGHYEEQEEMKSILFSDCFPSSSDNIF</sequence>
<dbReference type="Proteomes" id="UP000243975">
    <property type="component" value="Unassembled WGS sequence"/>
</dbReference>
<feature type="coiled-coil region" evidence="7">
    <location>
        <begin position="232"/>
        <end position="259"/>
    </location>
</feature>
<feature type="compositionally biased region" description="Basic and acidic residues" evidence="8">
    <location>
        <begin position="148"/>
        <end position="157"/>
    </location>
</feature>
<accession>A0A103YC87</accession>
<name>A0A103YC87_CYNCS</name>
<dbReference type="Gramene" id="KVI06425">
    <property type="protein sequence ID" value="KVI06425"/>
    <property type="gene ID" value="Ccrd_015248"/>
</dbReference>